<gene>
    <name evidence="3" type="ORF">SAMD00023353_8100060</name>
</gene>
<proteinExistence type="predicted"/>
<dbReference type="OrthoDB" id="10643164at2759"/>
<protein>
    <submittedName>
        <fullName evidence="3">Uncharacterized protein</fullName>
    </submittedName>
</protein>
<name>A0A1W2TV44_ROSNE</name>
<evidence type="ECO:0000313" key="3">
    <source>
        <dbReference type="EMBL" id="GAP92499.1"/>
    </source>
</evidence>
<feature type="region of interest" description="Disordered" evidence="1">
    <location>
        <begin position="149"/>
        <end position="172"/>
    </location>
</feature>
<keyword evidence="2" id="KW-0472">Membrane</keyword>
<sequence>MSGSPGGGLPACLEENLGGGFFVPQGAAIYHVGDTIPFSWYGGAIIPTADTRDITIELALDWKIGVKYFSETIVNGTNITYEQEPGAHGESWDVIPVCNITQFSYNWTIPTSFNTTTDGRYTAYARNVTGDDLWNMAMSQPFVIQPAVRSPSMTPTSTMSTAPTSPMSTLPTGSIPAPTQSGGLGLASKIGIGVGVPIGGVLIGLVGWWAGRHRKGGHRNVAVAPAERWEKPELHACSKPRAELGSANIAEMDARGRGCGPDHLNLDQQQKPQEMGDTDMVIQRYSEVEGNPSANARSSAGGL</sequence>
<evidence type="ECO:0000256" key="2">
    <source>
        <dbReference type="SAM" id="Phobius"/>
    </source>
</evidence>
<organism evidence="3">
    <name type="scientific">Rosellinia necatrix</name>
    <name type="common">White root-rot fungus</name>
    <dbReference type="NCBI Taxonomy" id="77044"/>
    <lineage>
        <taxon>Eukaryota</taxon>
        <taxon>Fungi</taxon>
        <taxon>Dikarya</taxon>
        <taxon>Ascomycota</taxon>
        <taxon>Pezizomycotina</taxon>
        <taxon>Sordariomycetes</taxon>
        <taxon>Xylariomycetidae</taxon>
        <taxon>Xylariales</taxon>
        <taxon>Xylariaceae</taxon>
        <taxon>Rosellinia</taxon>
    </lineage>
</organism>
<keyword evidence="2" id="KW-1133">Transmembrane helix</keyword>
<feature type="transmembrane region" description="Helical" evidence="2">
    <location>
        <begin position="190"/>
        <end position="210"/>
    </location>
</feature>
<feature type="compositionally biased region" description="Low complexity" evidence="1">
    <location>
        <begin position="150"/>
        <end position="172"/>
    </location>
</feature>
<evidence type="ECO:0000256" key="1">
    <source>
        <dbReference type="SAM" id="MobiDB-lite"/>
    </source>
</evidence>
<reference evidence="3" key="1">
    <citation type="submission" date="2016-03" db="EMBL/GenBank/DDBJ databases">
        <title>Draft genome sequence of Rosellinia necatrix.</title>
        <authorList>
            <person name="Kanematsu S."/>
        </authorList>
    </citation>
    <scope>NUCLEOTIDE SEQUENCE [LARGE SCALE GENOMIC DNA]</scope>
    <source>
        <strain evidence="3">W97</strain>
    </source>
</reference>
<keyword evidence="2" id="KW-0812">Transmembrane</keyword>
<dbReference type="Proteomes" id="UP000054516">
    <property type="component" value="Unassembled WGS sequence"/>
</dbReference>
<evidence type="ECO:0000313" key="4">
    <source>
        <dbReference type="Proteomes" id="UP000054516"/>
    </source>
</evidence>
<accession>A0A1W2TV44</accession>
<dbReference type="AlphaFoldDB" id="A0A1W2TV44"/>
<keyword evidence="4" id="KW-1185">Reference proteome</keyword>
<dbReference type="EMBL" id="DF977526">
    <property type="protein sequence ID" value="GAP92499.1"/>
    <property type="molecule type" value="Genomic_DNA"/>
</dbReference>